<reference evidence="2 3" key="1">
    <citation type="submission" date="2019-03" db="EMBL/GenBank/DDBJ databases">
        <title>Genomic Encyclopedia of Type Strains, Phase IV (KMG-IV): sequencing the most valuable type-strain genomes for metagenomic binning, comparative biology and taxonomic classification.</title>
        <authorList>
            <person name="Goeker M."/>
        </authorList>
    </citation>
    <scope>NUCLEOTIDE SEQUENCE [LARGE SCALE GENOMIC DNA]</scope>
    <source>
        <strain evidence="2 3">DSM 104836</strain>
    </source>
</reference>
<dbReference type="AlphaFoldDB" id="A0A4R3JKB4"/>
<keyword evidence="3" id="KW-1185">Reference proteome</keyword>
<proteinExistence type="predicted"/>
<dbReference type="OrthoDB" id="7916154at2"/>
<keyword evidence="1" id="KW-0732">Signal</keyword>
<dbReference type="EMBL" id="SLZU01000002">
    <property type="protein sequence ID" value="TCS66639.1"/>
    <property type="molecule type" value="Genomic_DNA"/>
</dbReference>
<dbReference type="Proteomes" id="UP000295696">
    <property type="component" value="Unassembled WGS sequence"/>
</dbReference>
<gene>
    <name evidence="2" type="ORF">EDD52_102457</name>
</gene>
<sequence length="111" mass="11762">MRFFLSLAMASAMLVAACAKQPENIAAVEIGQNEYRGYSCKQLSDTKLAQAQNLENLSAAQKSAASGDAVGVFLLGLPVSSMSGNDKETAIAVAKGHIQSIEREQARKNCK</sequence>
<feature type="signal peptide" evidence="1">
    <location>
        <begin position="1"/>
        <end position="19"/>
    </location>
</feature>
<evidence type="ECO:0000313" key="2">
    <source>
        <dbReference type="EMBL" id="TCS66639.1"/>
    </source>
</evidence>
<evidence type="ECO:0000256" key="1">
    <source>
        <dbReference type="SAM" id="SignalP"/>
    </source>
</evidence>
<protein>
    <recommendedName>
        <fullName evidence="4">Lipoprotein</fullName>
    </recommendedName>
</protein>
<evidence type="ECO:0008006" key="4">
    <source>
        <dbReference type="Google" id="ProtNLM"/>
    </source>
</evidence>
<comment type="caution">
    <text evidence="2">The sequence shown here is derived from an EMBL/GenBank/DDBJ whole genome shotgun (WGS) entry which is preliminary data.</text>
</comment>
<evidence type="ECO:0000313" key="3">
    <source>
        <dbReference type="Proteomes" id="UP000295696"/>
    </source>
</evidence>
<dbReference type="RefSeq" id="WP_132242880.1">
    <property type="nucleotide sequence ID" value="NZ_SLZU01000002.1"/>
</dbReference>
<organism evidence="2 3">
    <name type="scientific">Primorskyibacter sedentarius</name>
    <dbReference type="NCBI Taxonomy" id="745311"/>
    <lineage>
        <taxon>Bacteria</taxon>
        <taxon>Pseudomonadati</taxon>
        <taxon>Pseudomonadota</taxon>
        <taxon>Alphaproteobacteria</taxon>
        <taxon>Rhodobacterales</taxon>
        <taxon>Roseobacteraceae</taxon>
        <taxon>Primorskyibacter</taxon>
    </lineage>
</organism>
<name>A0A4R3JKB4_9RHOB</name>
<feature type="chain" id="PRO_5020876133" description="Lipoprotein" evidence="1">
    <location>
        <begin position="20"/>
        <end position="111"/>
    </location>
</feature>
<accession>A0A4R3JKB4</accession>
<dbReference type="PROSITE" id="PS51257">
    <property type="entry name" value="PROKAR_LIPOPROTEIN"/>
    <property type="match status" value="1"/>
</dbReference>